<protein>
    <submittedName>
        <fullName evidence="1">Uncharacterized protein</fullName>
    </submittedName>
</protein>
<reference evidence="1" key="1">
    <citation type="submission" date="2015-12" db="EMBL/GenBank/DDBJ databases">
        <title>De novo transcriptome assembly of four potential Pierce s Disease insect vectors from Arizona vineyards.</title>
        <authorList>
            <person name="Tassone E.E."/>
        </authorList>
    </citation>
    <scope>NUCLEOTIDE SEQUENCE</scope>
</reference>
<name>A0A1B6C5Z9_9HEMI</name>
<sequence>FKLFVLFAVVIQQTYLLSVDQALKLDKKIADILHGPLNRNVSRNLIGYINLFTGIVSYLILTLDEGKEEYNNSKFFYDRGIPDFLQTEVDGLYINFYQRKFKWTNIERELFEIEMEDSKTVWNEFVRTFERKNPDHIFNFTGDAIHSEFA</sequence>
<organism evidence="1">
    <name type="scientific">Clastoptera arizonana</name>
    <name type="common">Arizona spittle bug</name>
    <dbReference type="NCBI Taxonomy" id="38151"/>
    <lineage>
        <taxon>Eukaryota</taxon>
        <taxon>Metazoa</taxon>
        <taxon>Ecdysozoa</taxon>
        <taxon>Arthropoda</taxon>
        <taxon>Hexapoda</taxon>
        <taxon>Insecta</taxon>
        <taxon>Pterygota</taxon>
        <taxon>Neoptera</taxon>
        <taxon>Paraneoptera</taxon>
        <taxon>Hemiptera</taxon>
        <taxon>Auchenorrhyncha</taxon>
        <taxon>Cercopoidea</taxon>
        <taxon>Clastopteridae</taxon>
        <taxon>Clastoptera</taxon>
    </lineage>
</organism>
<dbReference type="EMBL" id="GEDC01028367">
    <property type="protein sequence ID" value="JAS08931.1"/>
    <property type="molecule type" value="Transcribed_RNA"/>
</dbReference>
<dbReference type="AlphaFoldDB" id="A0A1B6C5Z9"/>
<feature type="non-terminal residue" evidence="1">
    <location>
        <position position="1"/>
    </location>
</feature>
<gene>
    <name evidence="1" type="ORF">g.2397</name>
</gene>
<evidence type="ECO:0000313" key="1">
    <source>
        <dbReference type="EMBL" id="JAS08931.1"/>
    </source>
</evidence>
<proteinExistence type="predicted"/>
<accession>A0A1B6C5Z9</accession>